<dbReference type="PROSITE" id="PS00061">
    <property type="entry name" value="ADH_SHORT"/>
    <property type="match status" value="1"/>
</dbReference>
<comment type="similarity">
    <text evidence="1">Belongs to the short-chain dehydrogenases/reductases (SDR) family.</text>
</comment>
<dbReference type="InterPro" id="IPR002347">
    <property type="entry name" value="SDR_fam"/>
</dbReference>
<evidence type="ECO:0000256" key="2">
    <source>
        <dbReference type="ARBA" id="ARBA00022857"/>
    </source>
</evidence>
<dbReference type="EMBL" id="CABFNS010000149">
    <property type="protein sequence ID" value="VUC20479.1"/>
    <property type="molecule type" value="Genomic_DNA"/>
</dbReference>
<dbReference type="PRINTS" id="PR00080">
    <property type="entry name" value="SDRFAMILY"/>
</dbReference>
<name>A0ABY6TPE4_BIOOC</name>
<proteinExistence type="inferred from homology"/>
<dbReference type="Proteomes" id="UP000766486">
    <property type="component" value="Unassembled WGS sequence"/>
</dbReference>
<dbReference type="Pfam" id="PF13561">
    <property type="entry name" value="adh_short_C2"/>
    <property type="match status" value="1"/>
</dbReference>
<dbReference type="InterPro" id="IPR020904">
    <property type="entry name" value="Sc_DH/Rdtase_CS"/>
</dbReference>
<organism evidence="3 4">
    <name type="scientific">Bionectria ochroleuca</name>
    <name type="common">Gliocladium roseum</name>
    <dbReference type="NCBI Taxonomy" id="29856"/>
    <lineage>
        <taxon>Eukaryota</taxon>
        <taxon>Fungi</taxon>
        <taxon>Dikarya</taxon>
        <taxon>Ascomycota</taxon>
        <taxon>Pezizomycotina</taxon>
        <taxon>Sordariomycetes</taxon>
        <taxon>Hypocreomycetidae</taxon>
        <taxon>Hypocreales</taxon>
        <taxon>Bionectriaceae</taxon>
        <taxon>Clonostachys</taxon>
    </lineage>
</organism>
<accession>A0ABY6TPE4</accession>
<evidence type="ECO:0000256" key="1">
    <source>
        <dbReference type="ARBA" id="ARBA00006484"/>
    </source>
</evidence>
<keyword evidence="2" id="KW-0521">NADP</keyword>
<evidence type="ECO:0000313" key="4">
    <source>
        <dbReference type="Proteomes" id="UP000766486"/>
    </source>
</evidence>
<dbReference type="PANTHER" id="PTHR42760:SF122">
    <property type="entry name" value="NAD(P)-BINDING PROTEIN"/>
    <property type="match status" value="1"/>
</dbReference>
<reference evidence="3 4" key="1">
    <citation type="submission" date="2019-06" db="EMBL/GenBank/DDBJ databases">
        <authorList>
            <person name="Broberg M."/>
        </authorList>
    </citation>
    <scope>NUCLEOTIDE SEQUENCE [LARGE SCALE GENOMIC DNA]</scope>
</reference>
<evidence type="ECO:0000313" key="3">
    <source>
        <dbReference type="EMBL" id="VUC20479.1"/>
    </source>
</evidence>
<dbReference type="Gene3D" id="3.40.50.720">
    <property type="entry name" value="NAD(P)-binding Rossmann-like Domain"/>
    <property type="match status" value="1"/>
</dbReference>
<gene>
    <name evidence="3" type="ORF">CLO192961_LOCUS22795</name>
</gene>
<dbReference type="CDD" id="cd05233">
    <property type="entry name" value="SDR_c"/>
    <property type="match status" value="1"/>
</dbReference>
<comment type="caution">
    <text evidence="3">The sequence shown here is derived from an EMBL/GenBank/DDBJ whole genome shotgun (WGS) entry which is preliminary data.</text>
</comment>
<sequence>MSATDNQPLGAEPLMANYPDLRGKVVFLTGVGQTGSLENPMWGNGACTARFLAAQDAHVFGVDINLEAAERTKKRIAADGKDIRVTQADVTKADQVVRALSECVKRFGRIDILVNDVGRSEPGGPAEITEEVWDEQMDINLKSVYLTCHNILPIMEKQGSGAIVNVASIAGLRYIGKPQVAYSATKSAVIQFTKATAVIYAAKGVRLNVVVPGLMYTPLVTVLSAKYANGDHEGFVAKRHRAVPMGQQGTSWDVASAITFLASSQSRYITGQKIVVDGGITSSTGVPPPATE</sequence>
<dbReference type="InterPro" id="IPR036291">
    <property type="entry name" value="NAD(P)-bd_dom_sf"/>
</dbReference>
<dbReference type="SUPFAM" id="SSF51735">
    <property type="entry name" value="NAD(P)-binding Rossmann-fold domains"/>
    <property type="match status" value="1"/>
</dbReference>
<keyword evidence="4" id="KW-1185">Reference proteome</keyword>
<dbReference type="PANTHER" id="PTHR42760">
    <property type="entry name" value="SHORT-CHAIN DEHYDROGENASES/REDUCTASES FAMILY MEMBER"/>
    <property type="match status" value="1"/>
</dbReference>
<protein>
    <submittedName>
        <fullName evidence="3">Uncharacterized protein</fullName>
    </submittedName>
</protein>
<dbReference type="PRINTS" id="PR00081">
    <property type="entry name" value="GDHRDH"/>
</dbReference>